<dbReference type="AlphaFoldDB" id="X1IFM5"/>
<dbReference type="EMBL" id="BARU01033222">
    <property type="protein sequence ID" value="GAH64924.1"/>
    <property type="molecule type" value="Genomic_DNA"/>
</dbReference>
<proteinExistence type="predicted"/>
<organism evidence="1">
    <name type="scientific">marine sediment metagenome</name>
    <dbReference type="NCBI Taxonomy" id="412755"/>
    <lineage>
        <taxon>unclassified sequences</taxon>
        <taxon>metagenomes</taxon>
        <taxon>ecological metagenomes</taxon>
    </lineage>
</organism>
<accession>X1IFM5</accession>
<gene>
    <name evidence="1" type="ORF">S03H2_52302</name>
</gene>
<comment type="caution">
    <text evidence="1">The sequence shown here is derived from an EMBL/GenBank/DDBJ whole genome shotgun (WGS) entry which is preliminary data.</text>
</comment>
<reference evidence="1" key="1">
    <citation type="journal article" date="2014" name="Front. Microbiol.">
        <title>High frequency of phylogenetically diverse reductive dehalogenase-homologous genes in deep subseafloor sedimentary metagenomes.</title>
        <authorList>
            <person name="Kawai M."/>
            <person name="Futagami T."/>
            <person name="Toyoda A."/>
            <person name="Takaki Y."/>
            <person name="Nishi S."/>
            <person name="Hori S."/>
            <person name="Arai W."/>
            <person name="Tsubouchi T."/>
            <person name="Morono Y."/>
            <person name="Uchiyama I."/>
            <person name="Ito T."/>
            <person name="Fujiyama A."/>
            <person name="Inagaki F."/>
            <person name="Takami H."/>
        </authorList>
    </citation>
    <scope>NUCLEOTIDE SEQUENCE</scope>
    <source>
        <strain evidence="1">Expedition CK06-06</strain>
    </source>
</reference>
<evidence type="ECO:0000313" key="1">
    <source>
        <dbReference type="EMBL" id="GAH64924.1"/>
    </source>
</evidence>
<name>X1IFM5_9ZZZZ</name>
<feature type="non-terminal residue" evidence="1">
    <location>
        <position position="1"/>
    </location>
</feature>
<sequence length="35" mass="3949">TEIARQMPELAPIIESKAGYKKSEIEQLEAFLKEG</sequence>
<protein>
    <submittedName>
        <fullName evidence="1">Uncharacterized protein</fullName>
    </submittedName>
</protein>